<feature type="transmembrane region" description="Helical" evidence="1">
    <location>
        <begin position="76"/>
        <end position="96"/>
    </location>
</feature>
<evidence type="ECO:0000256" key="1">
    <source>
        <dbReference type="SAM" id="Phobius"/>
    </source>
</evidence>
<sequence>MTIDHCLDYVTEALVLASVLLIWWPAFKVSRALLVARDMAALAKRTSSSNIAQLAGEVEADARAVPTEFDRTDYRMLLSGFVCGALASLIKLFYLIPASHH</sequence>
<keyword evidence="1" id="KW-0812">Transmembrane</keyword>
<protein>
    <submittedName>
        <fullName evidence="2">Uncharacterized protein</fullName>
    </submittedName>
</protein>
<evidence type="ECO:0000313" key="3">
    <source>
        <dbReference type="Proteomes" id="UP001139308"/>
    </source>
</evidence>
<reference evidence="2" key="1">
    <citation type="submission" date="2022-01" db="EMBL/GenBank/DDBJ databases">
        <title>Genome sequence and assembly of Parabukholderia sp. RG36.</title>
        <authorList>
            <person name="Chhetri G."/>
        </authorList>
    </citation>
    <scope>NUCLEOTIDE SEQUENCE</scope>
    <source>
        <strain evidence="2">RG36</strain>
    </source>
</reference>
<evidence type="ECO:0000313" key="2">
    <source>
        <dbReference type="EMBL" id="MCG5078786.1"/>
    </source>
</evidence>
<dbReference type="Proteomes" id="UP001139308">
    <property type="component" value="Unassembled WGS sequence"/>
</dbReference>
<name>A0A9X2A2Z5_9BURK</name>
<dbReference type="RefSeq" id="WP_238468762.1">
    <property type="nucleotide sequence ID" value="NZ_JAKLJA010000073.1"/>
</dbReference>
<proteinExistence type="predicted"/>
<organism evidence="2 3">
    <name type="scientific">Paraburkholderia tagetis</name>
    <dbReference type="NCBI Taxonomy" id="2913261"/>
    <lineage>
        <taxon>Bacteria</taxon>
        <taxon>Pseudomonadati</taxon>
        <taxon>Pseudomonadota</taxon>
        <taxon>Betaproteobacteria</taxon>
        <taxon>Burkholderiales</taxon>
        <taxon>Burkholderiaceae</taxon>
        <taxon>Paraburkholderia</taxon>
    </lineage>
</organism>
<feature type="transmembrane region" description="Helical" evidence="1">
    <location>
        <begin position="7"/>
        <end position="26"/>
    </location>
</feature>
<dbReference type="EMBL" id="JAKLJA010000073">
    <property type="protein sequence ID" value="MCG5078786.1"/>
    <property type="molecule type" value="Genomic_DNA"/>
</dbReference>
<keyword evidence="3" id="KW-1185">Reference proteome</keyword>
<gene>
    <name evidence="2" type="ORF">L5014_36600</name>
</gene>
<keyword evidence="1" id="KW-1133">Transmembrane helix</keyword>
<keyword evidence="1" id="KW-0472">Membrane</keyword>
<accession>A0A9X2A2Z5</accession>
<comment type="caution">
    <text evidence="2">The sequence shown here is derived from an EMBL/GenBank/DDBJ whole genome shotgun (WGS) entry which is preliminary data.</text>
</comment>
<dbReference type="AlphaFoldDB" id="A0A9X2A2Z5"/>